<feature type="compositionally biased region" description="Basic and acidic residues" evidence="1">
    <location>
        <begin position="182"/>
        <end position="198"/>
    </location>
</feature>
<feature type="region of interest" description="Disordered" evidence="1">
    <location>
        <begin position="30"/>
        <end position="53"/>
    </location>
</feature>
<feature type="domain" description="DUF1421" evidence="2">
    <location>
        <begin position="486"/>
        <end position="530"/>
    </location>
</feature>
<dbReference type="Pfam" id="PF07223">
    <property type="entry name" value="DUF1421"/>
    <property type="match status" value="1"/>
</dbReference>
<evidence type="ECO:0000256" key="1">
    <source>
        <dbReference type="SAM" id="MobiDB-lite"/>
    </source>
</evidence>
<comment type="caution">
    <text evidence="3">The sequence shown here is derived from an EMBL/GenBank/DDBJ whole genome shotgun (WGS) entry which is preliminary data.</text>
</comment>
<feature type="compositionally biased region" description="Polar residues" evidence="1">
    <location>
        <begin position="417"/>
        <end position="427"/>
    </location>
</feature>
<gene>
    <name evidence="3" type="ORF">D0Y65_032176</name>
</gene>
<dbReference type="InterPro" id="IPR010820">
    <property type="entry name" value="DUF1421"/>
</dbReference>
<feature type="compositionally biased region" description="Polar residues" evidence="1">
    <location>
        <begin position="338"/>
        <end position="357"/>
    </location>
</feature>
<evidence type="ECO:0000313" key="3">
    <source>
        <dbReference type="EMBL" id="RZB83520.1"/>
    </source>
</evidence>
<protein>
    <recommendedName>
        <fullName evidence="2">DUF1421 domain-containing protein</fullName>
    </recommendedName>
</protein>
<dbReference type="PANTHER" id="PTHR31805">
    <property type="entry name" value="RECEPTOR-LIKE KINASE, PUTATIVE (DUF1421)-RELATED"/>
    <property type="match status" value="1"/>
</dbReference>
<dbReference type="PANTHER" id="PTHR31805:SF16">
    <property type="entry name" value="FORMIN-LIKE PROTEIN (DUF1421)"/>
    <property type="match status" value="1"/>
</dbReference>
<evidence type="ECO:0000313" key="4">
    <source>
        <dbReference type="Proteomes" id="UP000289340"/>
    </source>
</evidence>
<reference evidence="3 4" key="1">
    <citation type="submission" date="2018-09" db="EMBL/GenBank/DDBJ databases">
        <title>A high-quality reference genome of wild soybean provides a powerful tool to mine soybean genomes.</title>
        <authorList>
            <person name="Xie M."/>
            <person name="Chung C.Y.L."/>
            <person name="Li M.-W."/>
            <person name="Wong F.-L."/>
            <person name="Chan T.-F."/>
            <person name="Lam H.-M."/>
        </authorList>
    </citation>
    <scope>NUCLEOTIDE SEQUENCE [LARGE SCALE GENOMIC DNA]</scope>
    <source>
        <strain evidence="4">cv. W05</strain>
        <tissue evidence="3">Hypocotyl of etiolated seedlings</tissue>
    </source>
</reference>
<organism evidence="3 4">
    <name type="scientific">Glycine soja</name>
    <name type="common">Wild soybean</name>
    <dbReference type="NCBI Taxonomy" id="3848"/>
    <lineage>
        <taxon>Eukaryota</taxon>
        <taxon>Viridiplantae</taxon>
        <taxon>Streptophyta</taxon>
        <taxon>Embryophyta</taxon>
        <taxon>Tracheophyta</taxon>
        <taxon>Spermatophyta</taxon>
        <taxon>Magnoliopsida</taxon>
        <taxon>eudicotyledons</taxon>
        <taxon>Gunneridae</taxon>
        <taxon>Pentapetalae</taxon>
        <taxon>rosids</taxon>
        <taxon>fabids</taxon>
        <taxon>Fabales</taxon>
        <taxon>Fabaceae</taxon>
        <taxon>Papilionoideae</taxon>
        <taxon>50 kb inversion clade</taxon>
        <taxon>NPAAA clade</taxon>
        <taxon>indigoferoid/millettioid clade</taxon>
        <taxon>Phaseoleae</taxon>
        <taxon>Glycine</taxon>
        <taxon>Glycine subgen. Soja</taxon>
    </lineage>
</organism>
<feature type="region of interest" description="Disordered" evidence="1">
    <location>
        <begin position="410"/>
        <end position="467"/>
    </location>
</feature>
<feature type="region of interest" description="Disordered" evidence="1">
    <location>
        <begin position="167"/>
        <end position="198"/>
    </location>
</feature>
<feature type="region of interest" description="Disordered" evidence="1">
    <location>
        <begin position="310"/>
        <end position="391"/>
    </location>
</feature>
<feature type="compositionally biased region" description="Polar residues" evidence="1">
    <location>
        <begin position="458"/>
        <end position="467"/>
    </location>
</feature>
<evidence type="ECO:0000259" key="2">
    <source>
        <dbReference type="Pfam" id="PF07223"/>
    </source>
</evidence>
<dbReference type="EMBL" id="QZWG01000011">
    <property type="protein sequence ID" value="RZB83520.1"/>
    <property type="molecule type" value="Genomic_DNA"/>
</dbReference>
<sequence length="537" mass="59225">MASLPSGRSNGGSNGFDLGSGDILYSYDEEDYTNHDSSNGTHIDPTKDSHASRMGRTSIVPATAYSPSEDSLSQDVIATVEKSMKTHADNLMQFLEGLGTRLSQLELYCYNLDKSIGAMRSDLTCDHEETDSKLNSLDKHLQEVHRSVLILKDRQELAETRKELAMLKHAQKESSSSSHSQSIEERSSPSSMDPKRIDNVSDTQNQELALALPHQVTPRQQPVASFYQVPAPNVRQATQRPHYYLMPTPLPNPQAVNQLPQNQYWPSDLLYRIPQSTSSSQATQSPPVQQFLQYQQLQHQQQQWLPQLPPQQVQVPPPQPPSAQSQVRPPSANVYTPYATSQATNPLPTETLPNSVPMQMPYSGIPPQGSSHGGGSSSGDAMPNGYSGAGRTVPQQPLLQLMRGSFSAQPADVYGTSGAQSHTTRPPASSYDVYDGENARAHYPPQPSHYAQAGYPPTSASHQNHAPHNLMVGSTSQSQFIRSHLYNDLIEKFVSMGFRGDHVANIIQRMEETQLPIDFNSVNDRLDVHNPQRGWSG</sequence>
<proteinExistence type="predicted"/>
<feature type="compositionally biased region" description="Low complexity" evidence="1">
    <location>
        <begin position="322"/>
        <end position="331"/>
    </location>
</feature>
<dbReference type="Gramene" id="XM_028335353.1">
    <property type="protein sequence ID" value="XP_028191154.1"/>
    <property type="gene ID" value="LOC114376995"/>
</dbReference>
<dbReference type="AlphaFoldDB" id="A0A445IBU4"/>
<name>A0A445IBU4_GLYSO</name>
<dbReference type="Proteomes" id="UP000289340">
    <property type="component" value="Chromosome 11"/>
</dbReference>
<accession>A0A445IBU4</accession>
<keyword evidence="4" id="KW-1185">Reference proteome</keyword>